<accession>A0A2T5U926</accession>
<protein>
    <recommendedName>
        <fullName evidence="3">AAA domain-containing protein</fullName>
    </recommendedName>
</protein>
<dbReference type="EMBL" id="QAYE01000002">
    <property type="protein sequence ID" value="PTW47968.1"/>
    <property type="molecule type" value="Genomic_DNA"/>
</dbReference>
<dbReference type="OrthoDB" id="7210594at2"/>
<dbReference type="AlphaFoldDB" id="A0A2T5U926"/>
<dbReference type="Gene3D" id="3.40.50.300">
    <property type="entry name" value="P-loop containing nucleotide triphosphate hydrolases"/>
    <property type="match status" value="1"/>
</dbReference>
<dbReference type="InterPro" id="IPR052922">
    <property type="entry name" value="Cytidylate_Kinase-2"/>
</dbReference>
<comment type="caution">
    <text evidence="1">The sequence shown here is derived from an EMBL/GenBank/DDBJ whole genome shotgun (WGS) entry which is preliminary data.</text>
</comment>
<evidence type="ECO:0000313" key="2">
    <source>
        <dbReference type="Proteomes" id="UP000244013"/>
    </source>
</evidence>
<reference evidence="1 2" key="1">
    <citation type="submission" date="2018-04" db="EMBL/GenBank/DDBJ databases">
        <title>Genomic Encyclopedia of Type Strains, Phase III (KMG-III): the genomes of soil and plant-associated and newly described type strains.</title>
        <authorList>
            <person name="Whitman W."/>
        </authorList>
    </citation>
    <scope>NUCLEOTIDE SEQUENCE [LARGE SCALE GENOMIC DNA]</scope>
    <source>
        <strain evidence="1 2">MA-olki</strain>
    </source>
</reference>
<proteinExistence type="predicted"/>
<dbReference type="RefSeq" id="WP_107952849.1">
    <property type="nucleotide sequence ID" value="NZ_QAYE01000002.1"/>
</dbReference>
<dbReference type="PANTHER" id="PTHR37816:SF1">
    <property type="entry name" value="TOXIN"/>
    <property type="match status" value="1"/>
</dbReference>
<dbReference type="PANTHER" id="PTHR37816">
    <property type="entry name" value="YALI0E33011P"/>
    <property type="match status" value="1"/>
</dbReference>
<dbReference type="InterPro" id="IPR027417">
    <property type="entry name" value="P-loop_NTPase"/>
</dbReference>
<dbReference type="Proteomes" id="UP000244013">
    <property type="component" value="Unassembled WGS sequence"/>
</dbReference>
<sequence>MTLDDLGPRLCTLGPSNSGKSTLAAAIARGRGLPAIHLDQLHHRPNTDWQPRPDDEFLALHNLAITGSRWVMDGNYSRCLSQRLGRATGVILLEAPTTTSLLRYLR</sequence>
<gene>
    <name evidence="1" type="ORF">C8J25_10257</name>
</gene>
<evidence type="ECO:0008006" key="3">
    <source>
        <dbReference type="Google" id="ProtNLM"/>
    </source>
</evidence>
<dbReference type="SUPFAM" id="SSF52540">
    <property type="entry name" value="P-loop containing nucleoside triphosphate hydrolases"/>
    <property type="match status" value="1"/>
</dbReference>
<evidence type="ECO:0000313" key="1">
    <source>
        <dbReference type="EMBL" id="PTW47968.1"/>
    </source>
</evidence>
<dbReference type="GeneID" id="91008140"/>
<name>A0A2T5U926_9SPHN</name>
<organism evidence="1 2">
    <name type="scientific">Sphingomonas faeni</name>
    <dbReference type="NCBI Taxonomy" id="185950"/>
    <lineage>
        <taxon>Bacteria</taxon>
        <taxon>Pseudomonadati</taxon>
        <taxon>Pseudomonadota</taxon>
        <taxon>Alphaproteobacteria</taxon>
        <taxon>Sphingomonadales</taxon>
        <taxon>Sphingomonadaceae</taxon>
        <taxon>Sphingomonas</taxon>
    </lineage>
</organism>